<dbReference type="Pfam" id="PF00583">
    <property type="entry name" value="Acetyltransf_1"/>
    <property type="match status" value="1"/>
</dbReference>
<comment type="caution">
    <text evidence="2">The sequence shown here is derived from an EMBL/GenBank/DDBJ whole genome shotgun (WGS) entry which is preliminary data.</text>
</comment>
<feature type="domain" description="N-acetyltransferase" evidence="1">
    <location>
        <begin position="25"/>
        <end position="182"/>
    </location>
</feature>
<evidence type="ECO:0000259" key="1">
    <source>
        <dbReference type="PROSITE" id="PS51186"/>
    </source>
</evidence>
<dbReference type="EMBL" id="BAAAQT010000010">
    <property type="protein sequence ID" value="GAA2176702.1"/>
    <property type="molecule type" value="Genomic_DNA"/>
</dbReference>
<accession>A0ABP5MQ81</accession>
<keyword evidence="3" id="KW-1185">Reference proteome</keyword>
<dbReference type="SUPFAM" id="SSF55729">
    <property type="entry name" value="Acyl-CoA N-acyltransferases (Nat)"/>
    <property type="match status" value="2"/>
</dbReference>
<evidence type="ECO:0000313" key="2">
    <source>
        <dbReference type="EMBL" id="GAA2176702.1"/>
    </source>
</evidence>
<sequence>MSIAPISARVPDLGPAGLPEAVAGVAWRRPTVEDAPAMHVAMNRAARVDHPEFQIPLQEVVEDFEVSHVDPAHDLVVGERDGEVVVVGSSILPPGQVDVRRAYLGGSVVPEARREGIGAALLAWQERRAAEQLRAHGDDALPAQLHVWAGADTSVVPFLTGAGYAIARYFTDLHRDLSQPIEPLDDGDLTIVPFTPDLVEAGRIARNDAFRDHWGSQPTTPERWQRFAARPVVRADLSAVAVDGDRIVGFSLAEHDPDDAEVAGYTSVYVALVGVVRDHRGLGIAPRVLTRTLEAARDAGLERAVLDVDSESPTGAVGLYERLGFTTAKQSVVLERAW</sequence>
<name>A0ABP5MQ81_9MICO</name>
<feature type="domain" description="N-acetyltransferase" evidence="1">
    <location>
        <begin position="189"/>
        <end position="338"/>
    </location>
</feature>
<evidence type="ECO:0000313" key="3">
    <source>
        <dbReference type="Proteomes" id="UP001501599"/>
    </source>
</evidence>
<dbReference type="InterPro" id="IPR016181">
    <property type="entry name" value="Acyl_CoA_acyltransferase"/>
</dbReference>
<dbReference type="PANTHER" id="PTHR43072">
    <property type="entry name" value="N-ACETYLTRANSFERASE"/>
    <property type="match status" value="1"/>
</dbReference>
<reference evidence="3" key="1">
    <citation type="journal article" date="2019" name="Int. J. Syst. Evol. Microbiol.">
        <title>The Global Catalogue of Microorganisms (GCM) 10K type strain sequencing project: providing services to taxonomists for standard genome sequencing and annotation.</title>
        <authorList>
            <consortium name="The Broad Institute Genomics Platform"/>
            <consortium name="The Broad Institute Genome Sequencing Center for Infectious Disease"/>
            <person name="Wu L."/>
            <person name="Ma J."/>
        </authorList>
    </citation>
    <scope>NUCLEOTIDE SEQUENCE [LARGE SCALE GENOMIC DNA]</scope>
    <source>
        <strain evidence="3">JCM 16026</strain>
    </source>
</reference>
<dbReference type="PROSITE" id="PS51186">
    <property type="entry name" value="GNAT"/>
    <property type="match status" value="2"/>
</dbReference>
<proteinExistence type="predicted"/>
<dbReference type="RefSeq" id="WP_344345229.1">
    <property type="nucleotide sequence ID" value="NZ_BAAAQT010000010.1"/>
</dbReference>
<gene>
    <name evidence="2" type="ORF">GCM10009846_31540</name>
</gene>
<dbReference type="CDD" id="cd04301">
    <property type="entry name" value="NAT_SF"/>
    <property type="match status" value="2"/>
</dbReference>
<organism evidence="2 3">
    <name type="scientific">Agrococcus versicolor</name>
    <dbReference type="NCBI Taxonomy" id="501482"/>
    <lineage>
        <taxon>Bacteria</taxon>
        <taxon>Bacillati</taxon>
        <taxon>Actinomycetota</taxon>
        <taxon>Actinomycetes</taxon>
        <taxon>Micrococcales</taxon>
        <taxon>Microbacteriaceae</taxon>
        <taxon>Agrococcus</taxon>
    </lineage>
</organism>
<dbReference type="Gene3D" id="3.40.630.30">
    <property type="match status" value="1"/>
</dbReference>
<dbReference type="InterPro" id="IPR000182">
    <property type="entry name" value="GNAT_dom"/>
</dbReference>
<dbReference type="Proteomes" id="UP001501599">
    <property type="component" value="Unassembled WGS sequence"/>
</dbReference>
<protein>
    <submittedName>
        <fullName evidence="2">GNAT family N-acetyltransferase</fullName>
    </submittedName>
</protein>